<evidence type="ECO:0000256" key="3">
    <source>
        <dbReference type="ARBA" id="ARBA00022574"/>
    </source>
</evidence>
<protein>
    <submittedName>
        <fullName evidence="9">(pine wood nematode) hypothetical protein</fullName>
    </submittedName>
    <submittedName>
        <fullName evidence="13">WD_REPEATS_REGION domain-containing protein</fullName>
    </submittedName>
</protein>
<dbReference type="GO" id="GO:0032040">
    <property type="term" value="C:small-subunit processome"/>
    <property type="evidence" value="ECO:0007669"/>
    <property type="project" value="TreeGrafter"/>
</dbReference>
<dbReference type="Proteomes" id="UP000582659">
    <property type="component" value="Unassembled WGS sequence"/>
</dbReference>
<gene>
    <name evidence="9" type="ORF">BXYJ_LOCUS8256</name>
</gene>
<dbReference type="EMBL" id="CAJFDI010000004">
    <property type="protein sequence ID" value="CAD5224862.1"/>
    <property type="molecule type" value="Genomic_DNA"/>
</dbReference>
<keyword evidence="5" id="KW-0539">Nucleus</keyword>
<dbReference type="SMR" id="A0A1I7RU44"/>
<dbReference type="SMART" id="SM00320">
    <property type="entry name" value="WD40"/>
    <property type="match status" value="4"/>
</dbReference>
<evidence type="ECO:0000313" key="11">
    <source>
        <dbReference type="Proteomes" id="UP000095284"/>
    </source>
</evidence>
<keyword evidence="2" id="KW-0698">rRNA processing</keyword>
<feature type="domain" description="BING4 C-terminal" evidence="8">
    <location>
        <begin position="400"/>
        <end position="478"/>
    </location>
</feature>
<evidence type="ECO:0000313" key="10">
    <source>
        <dbReference type="EMBL" id="CAG9113807.1"/>
    </source>
</evidence>
<comment type="subcellular location">
    <subcellularLocation>
        <location evidence="1">Nucleus</location>
        <location evidence="1">Nucleolus</location>
    </subcellularLocation>
</comment>
<dbReference type="AlphaFoldDB" id="A0A1I7RU44"/>
<accession>A0A1I7RU44</accession>
<evidence type="ECO:0000313" key="13">
    <source>
        <dbReference type="WBParaSite" id="BXY_0425200.1"/>
    </source>
</evidence>
<dbReference type="Proteomes" id="UP000095284">
    <property type="component" value="Unplaced"/>
</dbReference>
<dbReference type="InterPro" id="IPR019775">
    <property type="entry name" value="WD40_repeat_CS"/>
</dbReference>
<dbReference type="GO" id="GO:0000462">
    <property type="term" value="P:maturation of SSU-rRNA from tricistronic rRNA transcript (SSU-rRNA, 5.8S rRNA, LSU-rRNA)"/>
    <property type="evidence" value="ECO:0007669"/>
    <property type="project" value="TreeGrafter"/>
</dbReference>
<dbReference type="InterPro" id="IPR001680">
    <property type="entry name" value="WD40_rpt"/>
</dbReference>
<evidence type="ECO:0000256" key="1">
    <source>
        <dbReference type="ARBA" id="ARBA00004604"/>
    </source>
</evidence>
<evidence type="ECO:0000313" key="12">
    <source>
        <dbReference type="Proteomes" id="UP000659654"/>
    </source>
</evidence>
<keyword evidence="3 6" id="KW-0853">WD repeat</keyword>
<dbReference type="PROSITE" id="PS50294">
    <property type="entry name" value="WD_REPEATS_REGION"/>
    <property type="match status" value="1"/>
</dbReference>
<dbReference type="PROSITE" id="PS50082">
    <property type="entry name" value="WD_REPEATS_2"/>
    <property type="match status" value="1"/>
</dbReference>
<dbReference type="PROSITE" id="PS00678">
    <property type="entry name" value="WD_REPEATS_1"/>
    <property type="match status" value="1"/>
</dbReference>
<evidence type="ECO:0000256" key="6">
    <source>
        <dbReference type="PROSITE-ProRule" id="PRU00221"/>
    </source>
</evidence>
<dbReference type="InterPro" id="IPR040315">
    <property type="entry name" value="WDR46/Utp7"/>
</dbReference>
<dbReference type="SUPFAM" id="SSF50978">
    <property type="entry name" value="WD40 repeat-like"/>
    <property type="match status" value="1"/>
</dbReference>
<evidence type="ECO:0000259" key="8">
    <source>
        <dbReference type="SMART" id="SM01033"/>
    </source>
</evidence>
<evidence type="ECO:0000256" key="2">
    <source>
        <dbReference type="ARBA" id="ARBA00022552"/>
    </source>
</evidence>
<proteinExistence type="predicted"/>
<dbReference type="WBParaSite" id="BXY_0425200.1">
    <property type="protein sequence ID" value="BXY_0425200.1"/>
    <property type="gene ID" value="BXY_0425200"/>
</dbReference>
<dbReference type="InterPro" id="IPR015943">
    <property type="entry name" value="WD40/YVTN_repeat-like_dom_sf"/>
</dbReference>
<dbReference type="Proteomes" id="UP000659654">
    <property type="component" value="Unassembled WGS sequence"/>
</dbReference>
<dbReference type="InterPro" id="IPR036322">
    <property type="entry name" value="WD40_repeat_dom_sf"/>
</dbReference>
<evidence type="ECO:0000256" key="5">
    <source>
        <dbReference type="ARBA" id="ARBA00023242"/>
    </source>
</evidence>
<dbReference type="GO" id="GO:0030686">
    <property type="term" value="C:90S preribosome"/>
    <property type="evidence" value="ECO:0007669"/>
    <property type="project" value="TreeGrafter"/>
</dbReference>
<evidence type="ECO:0000313" key="9">
    <source>
        <dbReference type="EMBL" id="CAD5224862.1"/>
    </source>
</evidence>
<dbReference type="Pfam" id="PF08149">
    <property type="entry name" value="BING4CT"/>
    <property type="match status" value="1"/>
</dbReference>
<reference evidence="10" key="2">
    <citation type="submission" date="2020-08" db="EMBL/GenBank/DDBJ databases">
        <authorList>
            <person name="Kikuchi T."/>
        </authorList>
    </citation>
    <scope>NUCLEOTIDE SEQUENCE</scope>
    <source>
        <strain evidence="9">Ka4C1</strain>
    </source>
</reference>
<name>A0A1I7RU44_BURXY</name>
<feature type="repeat" description="WD" evidence="6">
    <location>
        <begin position="319"/>
        <end position="360"/>
    </location>
</feature>
<reference evidence="13" key="1">
    <citation type="submission" date="2016-11" db="UniProtKB">
        <authorList>
            <consortium name="WormBaseParasite"/>
        </authorList>
    </citation>
    <scope>IDENTIFICATION</scope>
</reference>
<organism evidence="11 13">
    <name type="scientific">Bursaphelenchus xylophilus</name>
    <name type="common">Pinewood nematode worm</name>
    <name type="synonym">Aphelenchoides xylophilus</name>
    <dbReference type="NCBI Taxonomy" id="6326"/>
    <lineage>
        <taxon>Eukaryota</taxon>
        <taxon>Metazoa</taxon>
        <taxon>Ecdysozoa</taxon>
        <taxon>Nematoda</taxon>
        <taxon>Chromadorea</taxon>
        <taxon>Rhabditida</taxon>
        <taxon>Tylenchina</taxon>
        <taxon>Tylenchomorpha</taxon>
        <taxon>Aphelenchoidea</taxon>
        <taxon>Aphelenchoididae</taxon>
        <taxon>Bursaphelenchus</taxon>
    </lineage>
</organism>
<evidence type="ECO:0000256" key="7">
    <source>
        <dbReference type="SAM" id="MobiDB-lite"/>
    </source>
</evidence>
<evidence type="ECO:0000256" key="4">
    <source>
        <dbReference type="ARBA" id="ARBA00022737"/>
    </source>
</evidence>
<dbReference type="Pfam" id="PF00400">
    <property type="entry name" value="WD40"/>
    <property type="match status" value="1"/>
</dbReference>
<sequence length="523" mass="60021">MSRIKSDSTTEVVRFDPDANVKEISDRAFSRRASNKVFSSNPRFSKDKVGKEKRRPKKRKLIEKVEIDEKQIEDNDVDDISELQPERVKTKLHVKKITKKKETFKQRIEAKIRAELLNADDNGGVDIEEGKETYFLEQKDIVNAVDTAAASKHFTLDLDYGPYKGKYIRNGRHLLLAGHKGHLAAFDWMTKTLHCEVNVTEKVNDIAWLHSENMFAAAQRRWTYIYDKNGVELHCVKSLFNVHSLEFLPKHFLLVALSNENFLSYMDVSTGEMVQSWRIKQKETTCMTQNPSNAIIVSGNTKGVVCMWSPNSKEAIIEMLAHKAPLSDLAISRDGKRMVTVGLDRQLKVWDLRNYKEMSAYKLPFPPSHVTISQMGQVAVGCGVNVQVYSDPNINTITKPFLTYRAPSSVSSLQFCPYEDVLGIGHAHGFASILVPGSGDPNFDALRENPYETKKQRREREVRQLLEKLQPEMITLDPTQINKVNRSELEKKIEYRDSVMHWSDAKQINRDPSRYFERKKILK</sequence>
<dbReference type="SMART" id="SM01033">
    <property type="entry name" value="BING4CT"/>
    <property type="match status" value="1"/>
</dbReference>
<dbReference type="OrthoDB" id="10251154at2759"/>
<dbReference type="EMBL" id="CAJFCV020000004">
    <property type="protein sequence ID" value="CAG9113807.1"/>
    <property type="molecule type" value="Genomic_DNA"/>
</dbReference>
<dbReference type="eggNOG" id="KOG1272">
    <property type="taxonomic scope" value="Eukaryota"/>
</dbReference>
<dbReference type="FunFam" id="2.130.10.10:FF:000378">
    <property type="entry name" value="U3 small nucleolar RNA-associated protein 7"/>
    <property type="match status" value="1"/>
</dbReference>
<dbReference type="PANTHER" id="PTHR14085:SF3">
    <property type="entry name" value="WD REPEAT-CONTAINING PROTEIN 46"/>
    <property type="match status" value="1"/>
</dbReference>
<feature type="region of interest" description="Disordered" evidence="7">
    <location>
        <begin position="31"/>
        <end position="55"/>
    </location>
</feature>
<dbReference type="PANTHER" id="PTHR14085">
    <property type="entry name" value="WD-REPEAT PROTEIN BING4"/>
    <property type="match status" value="1"/>
</dbReference>
<dbReference type="Gene3D" id="2.130.10.10">
    <property type="entry name" value="YVTN repeat-like/Quinoprotein amine dehydrogenase"/>
    <property type="match status" value="1"/>
</dbReference>
<keyword evidence="12" id="KW-1185">Reference proteome</keyword>
<dbReference type="InterPro" id="IPR012952">
    <property type="entry name" value="BING4_C_dom"/>
</dbReference>
<keyword evidence="4" id="KW-0677">Repeat</keyword>